<sequence length="138" mass="13325">MSALSLQDARRLLDAALEHAEQLGVQAAIAVVDEGGHTKASARTDGATFLTLSLATGKAVTAAGLGFDTSGLGEFLAGAPVLLAGLSTQPGVTVVPGGVPIVRDGAVIGAIGVSGGQGGEDEPIAKAALSALVAEAAI</sequence>
<dbReference type="InterPro" id="IPR038084">
    <property type="entry name" value="PduO/GlcC-like_sf"/>
</dbReference>
<gene>
    <name evidence="1" type="ORF">DFJ66_1382</name>
</gene>
<comment type="caution">
    <text evidence="1">The sequence shown here is derived from an EMBL/GenBank/DDBJ whole genome shotgun (WGS) entry which is preliminary data.</text>
</comment>
<evidence type="ECO:0000313" key="2">
    <source>
        <dbReference type="Proteomes" id="UP000272729"/>
    </source>
</evidence>
<dbReference type="Gene3D" id="3.30.450.150">
    <property type="entry name" value="Haem-degrading domain"/>
    <property type="match status" value="1"/>
</dbReference>
<dbReference type="EMBL" id="RBXR01000001">
    <property type="protein sequence ID" value="RKT68201.1"/>
    <property type="molecule type" value="Genomic_DNA"/>
</dbReference>
<dbReference type="RefSeq" id="WP_121219030.1">
    <property type="nucleotide sequence ID" value="NZ_JBIUBA010000015.1"/>
</dbReference>
<dbReference type="SUPFAM" id="SSF143744">
    <property type="entry name" value="GlcG-like"/>
    <property type="match status" value="1"/>
</dbReference>
<dbReference type="Proteomes" id="UP000272729">
    <property type="component" value="Unassembled WGS sequence"/>
</dbReference>
<dbReference type="AlphaFoldDB" id="A0A495X1Y7"/>
<dbReference type="Pfam" id="PF03928">
    <property type="entry name" value="HbpS-like"/>
    <property type="match status" value="1"/>
</dbReference>
<name>A0A495X1Y7_9PSEU</name>
<accession>A0A495X1Y7</accession>
<dbReference type="PANTHER" id="PTHR34309:SF1">
    <property type="entry name" value="PROTEIN GLCG"/>
    <property type="match status" value="1"/>
</dbReference>
<reference evidence="1 2" key="1">
    <citation type="submission" date="2018-10" db="EMBL/GenBank/DDBJ databases">
        <title>Sequencing the genomes of 1000 actinobacteria strains.</title>
        <authorList>
            <person name="Klenk H.-P."/>
        </authorList>
    </citation>
    <scope>NUCLEOTIDE SEQUENCE [LARGE SCALE GENOMIC DNA]</scope>
    <source>
        <strain evidence="1 2">DSM 43911</strain>
    </source>
</reference>
<dbReference type="InterPro" id="IPR052517">
    <property type="entry name" value="GlcG_carb_metab_protein"/>
</dbReference>
<dbReference type="PANTHER" id="PTHR34309">
    <property type="entry name" value="SLR1406 PROTEIN"/>
    <property type="match status" value="1"/>
</dbReference>
<dbReference type="OrthoDB" id="9778896at2"/>
<dbReference type="InterPro" id="IPR005624">
    <property type="entry name" value="PduO/GlcC-like"/>
</dbReference>
<organism evidence="1 2">
    <name type="scientific">Saccharothrix variisporea</name>
    <dbReference type="NCBI Taxonomy" id="543527"/>
    <lineage>
        <taxon>Bacteria</taxon>
        <taxon>Bacillati</taxon>
        <taxon>Actinomycetota</taxon>
        <taxon>Actinomycetes</taxon>
        <taxon>Pseudonocardiales</taxon>
        <taxon>Pseudonocardiaceae</taxon>
        <taxon>Saccharothrix</taxon>
    </lineage>
</organism>
<protein>
    <submittedName>
        <fullName evidence="1">Uncharacterized protein GlcG (DUF336 family)</fullName>
    </submittedName>
</protein>
<keyword evidence="2" id="KW-1185">Reference proteome</keyword>
<proteinExistence type="predicted"/>
<evidence type="ECO:0000313" key="1">
    <source>
        <dbReference type="EMBL" id="RKT68201.1"/>
    </source>
</evidence>